<dbReference type="GeneID" id="303195855"/>
<evidence type="ECO:0000256" key="3">
    <source>
        <dbReference type="ARBA" id="ARBA00023163"/>
    </source>
</evidence>
<dbReference type="InterPro" id="IPR036390">
    <property type="entry name" value="WH_DNA-bd_sf"/>
</dbReference>
<evidence type="ECO:0000256" key="2">
    <source>
        <dbReference type="ARBA" id="ARBA00023125"/>
    </source>
</evidence>
<protein>
    <submittedName>
        <fullName evidence="5">Winged helix-turn-helix transcriptional regulator</fullName>
    </submittedName>
</protein>
<dbReference type="AlphaFoldDB" id="A0A7V8N2C7"/>
<dbReference type="InterPro" id="IPR011991">
    <property type="entry name" value="ArsR-like_HTH"/>
</dbReference>
<dbReference type="Gene3D" id="1.10.10.10">
    <property type="entry name" value="Winged helix-like DNA-binding domain superfamily/Winged helix DNA-binding domain"/>
    <property type="match status" value="1"/>
</dbReference>
<proteinExistence type="predicted"/>
<dbReference type="PROSITE" id="PS00846">
    <property type="entry name" value="HTH_ARSR_1"/>
    <property type="match status" value="1"/>
</dbReference>
<dbReference type="PRINTS" id="PR00778">
    <property type="entry name" value="HTHARSR"/>
</dbReference>
<sequence length="115" mass="13130">MDYENMIVGLKALAEPNRLKIVDLLSCGTKCACDLLEHFDFSQPALSHHMKVLEKAEIITVEKKATWNYYSLSEKFTFNFQDLCKSLFSHDDKTCICGIEINDCSCSNKEGNRLK</sequence>
<dbReference type="NCBIfam" id="NF033788">
    <property type="entry name" value="HTH_metalloreg"/>
    <property type="match status" value="1"/>
</dbReference>
<dbReference type="InterPro" id="IPR036388">
    <property type="entry name" value="WH-like_DNA-bd_sf"/>
</dbReference>
<dbReference type="EMBL" id="JACBNY010000025">
    <property type="protein sequence ID" value="MBA0017437.1"/>
    <property type="molecule type" value="Genomic_DNA"/>
</dbReference>
<dbReference type="CDD" id="cd00090">
    <property type="entry name" value="HTH_ARSR"/>
    <property type="match status" value="1"/>
</dbReference>
<dbReference type="InterPro" id="IPR018334">
    <property type="entry name" value="ArsR_HTH"/>
</dbReference>
<dbReference type="SUPFAM" id="SSF46785">
    <property type="entry name" value="Winged helix' DNA-binding domain"/>
    <property type="match status" value="1"/>
</dbReference>
<evidence type="ECO:0000256" key="1">
    <source>
        <dbReference type="ARBA" id="ARBA00023015"/>
    </source>
</evidence>
<dbReference type="GO" id="GO:0003700">
    <property type="term" value="F:DNA-binding transcription factor activity"/>
    <property type="evidence" value="ECO:0007669"/>
    <property type="project" value="InterPro"/>
</dbReference>
<keyword evidence="1" id="KW-0805">Transcription regulation</keyword>
<organism evidence="5 6">
    <name type="scientific">Pseudolactococcus laudensis</name>
    <dbReference type="NCBI Taxonomy" id="1494461"/>
    <lineage>
        <taxon>Bacteria</taxon>
        <taxon>Bacillati</taxon>
        <taxon>Bacillota</taxon>
        <taxon>Bacilli</taxon>
        <taxon>Lactobacillales</taxon>
        <taxon>Streptococcaceae</taxon>
        <taxon>Pseudolactococcus</taxon>
    </lineage>
</organism>
<feature type="domain" description="HTH arsR-type" evidence="4">
    <location>
        <begin position="1"/>
        <end position="95"/>
    </location>
</feature>
<dbReference type="InterPro" id="IPR001845">
    <property type="entry name" value="HTH_ArsR_DNA-bd_dom"/>
</dbReference>
<comment type="caution">
    <text evidence="5">The sequence shown here is derived from an EMBL/GenBank/DDBJ whole genome shotgun (WGS) entry which is preliminary data.</text>
</comment>
<evidence type="ECO:0000313" key="5">
    <source>
        <dbReference type="EMBL" id="MBA0017437.1"/>
    </source>
</evidence>
<keyword evidence="2" id="KW-0238">DNA-binding</keyword>
<keyword evidence="3" id="KW-0804">Transcription</keyword>
<dbReference type="PROSITE" id="PS50987">
    <property type="entry name" value="HTH_ARSR_2"/>
    <property type="match status" value="1"/>
</dbReference>
<dbReference type="PANTHER" id="PTHR33154">
    <property type="entry name" value="TRANSCRIPTIONAL REGULATOR, ARSR FAMILY"/>
    <property type="match status" value="1"/>
</dbReference>
<keyword evidence="6" id="KW-1185">Reference proteome</keyword>
<accession>A0A7V8N2C7</accession>
<dbReference type="Proteomes" id="UP000530186">
    <property type="component" value="Unassembled WGS sequence"/>
</dbReference>
<gene>
    <name evidence="5" type="ORF">HZR21_10035</name>
</gene>
<dbReference type="InterPro" id="IPR051081">
    <property type="entry name" value="HTH_MetalResp_TranReg"/>
</dbReference>
<evidence type="ECO:0000313" key="6">
    <source>
        <dbReference type="Proteomes" id="UP000530186"/>
    </source>
</evidence>
<evidence type="ECO:0000259" key="4">
    <source>
        <dbReference type="PROSITE" id="PS50987"/>
    </source>
</evidence>
<dbReference type="PANTHER" id="PTHR33154:SF18">
    <property type="entry name" value="ARSENICAL RESISTANCE OPERON REPRESSOR"/>
    <property type="match status" value="1"/>
</dbReference>
<dbReference type="RefSeq" id="WP_180747525.1">
    <property type="nucleotide sequence ID" value="NZ_CBCRWQ010000029.1"/>
</dbReference>
<name>A0A7V8N2C7_9LACT</name>
<dbReference type="GO" id="GO:0003677">
    <property type="term" value="F:DNA binding"/>
    <property type="evidence" value="ECO:0007669"/>
    <property type="project" value="UniProtKB-KW"/>
</dbReference>
<dbReference type="SMART" id="SM00418">
    <property type="entry name" value="HTH_ARSR"/>
    <property type="match status" value="1"/>
</dbReference>
<reference evidence="5 6" key="1">
    <citation type="submission" date="2020-07" db="EMBL/GenBank/DDBJ databases">
        <authorList>
            <person name="Hilgarth M."/>
            <person name="Werum V."/>
            <person name="Vogel R.F."/>
        </authorList>
    </citation>
    <scope>NUCLEOTIDE SEQUENCE [LARGE SCALE GENOMIC DNA]</scope>
    <source>
        <strain evidence="5 6">DSM 28961</strain>
    </source>
</reference>
<dbReference type="Pfam" id="PF01022">
    <property type="entry name" value="HTH_5"/>
    <property type="match status" value="1"/>
</dbReference>